<dbReference type="EMBL" id="VDCV01000015">
    <property type="protein sequence ID" value="KAB5524241.1"/>
    <property type="molecule type" value="Genomic_DNA"/>
</dbReference>
<keyword evidence="2" id="KW-1185">Reference proteome</keyword>
<evidence type="ECO:0000313" key="2">
    <source>
        <dbReference type="Proteomes" id="UP000326939"/>
    </source>
</evidence>
<comment type="caution">
    <text evidence="1">The sequence shown here is derived from an EMBL/GenBank/DDBJ whole genome shotgun (WGS) entry which is preliminary data.</text>
</comment>
<reference evidence="2" key="1">
    <citation type="journal article" date="2019" name="Gigascience">
        <title>De novo genome assembly of the endangered Acer yangbiense, a plant species with extremely small populations endemic to Yunnan Province, China.</title>
        <authorList>
            <person name="Yang J."/>
            <person name="Wariss H.M."/>
            <person name="Tao L."/>
            <person name="Zhang R."/>
            <person name="Yun Q."/>
            <person name="Hollingsworth P."/>
            <person name="Dao Z."/>
            <person name="Luo G."/>
            <person name="Guo H."/>
            <person name="Ma Y."/>
            <person name="Sun W."/>
        </authorList>
    </citation>
    <scope>NUCLEOTIDE SEQUENCE [LARGE SCALE GENOMIC DNA]</scope>
    <source>
        <strain evidence="2">cv. br00</strain>
    </source>
</reference>
<gene>
    <name evidence="1" type="ORF">DKX38_021990</name>
</gene>
<organism evidence="1 2">
    <name type="scientific">Salix brachista</name>
    <dbReference type="NCBI Taxonomy" id="2182728"/>
    <lineage>
        <taxon>Eukaryota</taxon>
        <taxon>Viridiplantae</taxon>
        <taxon>Streptophyta</taxon>
        <taxon>Embryophyta</taxon>
        <taxon>Tracheophyta</taxon>
        <taxon>Spermatophyta</taxon>
        <taxon>Magnoliopsida</taxon>
        <taxon>eudicotyledons</taxon>
        <taxon>Gunneridae</taxon>
        <taxon>Pentapetalae</taxon>
        <taxon>rosids</taxon>
        <taxon>fabids</taxon>
        <taxon>Malpighiales</taxon>
        <taxon>Salicaceae</taxon>
        <taxon>Saliceae</taxon>
        <taxon>Salix</taxon>
    </lineage>
</organism>
<dbReference type="AlphaFoldDB" id="A0A5N5JYF7"/>
<evidence type="ECO:0000313" key="1">
    <source>
        <dbReference type="EMBL" id="KAB5524241.1"/>
    </source>
</evidence>
<accession>A0A5N5JYF7</accession>
<name>A0A5N5JYF7_9ROSI</name>
<protein>
    <submittedName>
        <fullName evidence="1">Uncharacterized protein</fullName>
    </submittedName>
</protein>
<proteinExistence type="predicted"/>
<sequence>MTGTPPPIVNAQEEQRGMSALTRDTEHQWLEVTQHFGQGESFKILMEMDYLCALRGHKNPPPPLSRHLGGMPDDRKVEMEEAAPNPGHGNRQQLAERVASPAARTLELTVEAVVEEYIGSFGWSQFLHVLLVSIVWVFDSQNTLVITGQKYL</sequence>
<dbReference type="Proteomes" id="UP000326939">
    <property type="component" value="Chromosome 15"/>
</dbReference>